<accession>A0A210PT20</accession>
<dbReference type="PROSITE" id="PS50042">
    <property type="entry name" value="CNMP_BINDING_3"/>
    <property type="match status" value="1"/>
</dbReference>
<evidence type="ECO:0000313" key="4">
    <source>
        <dbReference type="Proteomes" id="UP000242188"/>
    </source>
</evidence>
<name>A0A210PT20_MIZYE</name>
<dbReference type="InterPro" id="IPR014710">
    <property type="entry name" value="RmlC-like_jellyroll"/>
</dbReference>
<feature type="domain" description="Cyclic nucleotide-binding" evidence="2">
    <location>
        <begin position="351"/>
        <end position="445"/>
    </location>
</feature>
<feature type="compositionally biased region" description="Acidic residues" evidence="1">
    <location>
        <begin position="118"/>
        <end position="132"/>
    </location>
</feature>
<dbReference type="InterPro" id="IPR018490">
    <property type="entry name" value="cNMP-bd_dom_sf"/>
</dbReference>
<protein>
    <submittedName>
        <fullName evidence="3">Cyclic nucleotide-binding domain-containing protein 2</fullName>
    </submittedName>
</protein>
<dbReference type="Gene3D" id="2.60.120.10">
    <property type="entry name" value="Jelly Rolls"/>
    <property type="match status" value="1"/>
</dbReference>
<evidence type="ECO:0000256" key="1">
    <source>
        <dbReference type="SAM" id="MobiDB-lite"/>
    </source>
</evidence>
<dbReference type="AlphaFoldDB" id="A0A210PT20"/>
<dbReference type="PANTHER" id="PTHR23011:SF12">
    <property type="entry name" value="CYCLIC NUCLEOTIDE-BINDING DOMAIN-CONTAINING PROTEIN"/>
    <property type="match status" value="1"/>
</dbReference>
<gene>
    <name evidence="3" type="ORF">KP79_PYT13152</name>
</gene>
<dbReference type="PANTHER" id="PTHR23011">
    <property type="entry name" value="CYCLIC NUCLEOTIDE-BINDING DOMAIN CONTAINING PROTEIN"/>
    <property type="match status" value="1"/>
</dbReference>
<feature type="region of interest" description="Disordered" evidence="1">
    <location>
        <begin position="643"/>
        <end position="680"/>
    </location>
</feature>
<dbReference type="STRING" id="6573.A0A210PT20"/>
<dbReference type="Proteomes" id="UP000242188">
    <property type="component" value="Unassembled WGS sequence"/>
</dbReference>
<organism evidence="3 4">
    <name type="scientific">Mizuhopecten yessoensis</name>
    <name type="common">Japanese scallop</name>
    <name type="synonym">Patinopecten yessoensis</name>
    <dbReference type="NCBI Taxonomy" id="6573"/>
    <lineage>
        <taxon>Eukaryota</taxon>
        <taxon>Metazoa</taxon>
        <taxon>Spiralia</taxon>
        <taxon>Lophotrochozoa</taxon>
        <taxon>Mollusca</taxon>
        <taxon>Bivalvia</taxon>
        <taxon>Autobranchia</taxon>
        <taxon>Pteriomorphia</taxon>
        <taxon>Pectinida</taxon>
        <taxon>Pectinoidea</taxon>
        <taxon>Pectinidae</taxon>
        <taxon>Mizuhopecten</taxon>
    </lineage>
</organism>
<feature type="region of interest" description="Disordered" evidence="1">
    <location>
        <begin position="103"/>
        <end position="132"/>
    </location>
</feature>
<proteinExistence type="predicted"/>
<reference evidence="3 4" key="1">
    <citation type="journal article" date="2017" name="Nat. Ecol. Evol.">
        <title>Scallop genome provides insights into evolution of bilaterian karyotype and development.</title>
        <authorList>
            <person name="Wang S."/>
            <person name="Zhang J."/>
            <person name="Jiao W."/>
            <person name="Li J."/>
            <person name="Xun X."/>
            <person name="Sun Y."/>
            <person name="Guo X."/>
            <person name="Huan P."/>
            <person name="Dong B."/>
            <person name="Zhang L."/>
            <person name="Hu X."/>
            <person name="Sun X."/>
            <person name="Wang J."/>
            <person name="Zhao C."/>
            <person name="Wang Y."/>
            <person name="Wang D."/>
            <person name="Huang X."/>
            <person name="Wang R."/>
            <person name="Lv J."/>
            <person name="Li Y."/>
            <person name="Zhang Z."/>
            <person name="Liu B."/>
            <person name="Lu W."/>
            <person name="Hui Y."/>
            <person name="Liang J."/>
            <person name="Zhou Z."/>
            <person name="Hou R."/>
            <person name="Li X."/>
            <person name="Liu Y."/>
            <person name="Li H."/>
            <person name="Ning X."/>
            <person name="Lin Y."/>
            <person name="Zhao L."/>
            <person name="Xing Q."/>
            <person name="Dou J."/>
            <person name="Li Y."/>
            <person name="Mao J."/>
            <person name="Guo H."/>
            <person name="Dou H."/>
            <person name="Li T."/>
            <person name="Mu C."/>
            <person name="Jiang W."/>
            <person name="Fu Q."/>
            <person name="Fu X."/>
            <person name="Miao Y."/>
            <person name="Liu J."/>
            <person name="Yu Q."/>
            <person name="Li R."/>
            <person name="Liao H."/>
            <person name="Li X."/>
            <person name="Kong Y."/>
            <person name="Jiang Z."/>
            <person name="Chourrout D."/>
            <person name="Li R."/>
            <person name="Bao Z."/>
        </authorList>
    </citation>
    <scope>NUCLEOTIDE SEQUENCE [LARGE SCALE GENOMIC DNA]</scope>
    <source>
        <strain evidence="3 4">PY_sf001</strain>
    </source>
</reference>
<evidence type="ECO:0000313" key="3">
    <source>
        <dbReference type="EMBL" id="OWF39612.1"/>
    </source>
</evidence>
<sequence length="832" mass="96469">MTERGIRAPRPWNTRLYHSNLNIPKSLTQYDFISSSKKSSSMDALHRVKTTFPAQRQRRERHRKEVIKRDEGDRLPLILPKLEPDIDIDLDVTVRDASAKVNEVSMSDKSEDERMSYDEETANDADSEASDDYFNFDDDTATARSKLEKIGEFEMEHNWLLHEDLQRKRDEFNSQSKKLRVSLPEEDPVEMMENRMDEVRSMMRPKAELGHFLDKIDPEQREKIMRLDHQQKIAKMDGGAIKKQRFKRGMRAIEKFKHAVELVLILARACISRRKYYKEVKPETALAVKRLRQKGQREDKDTSRSSLAFDMQLAFSTEPNYRSKSDIKKIIWVLRATKAFKQLFPVEVEADVARCVAYERYDSNRILALQERDPERFYYIMSGKVQKVQEYRLSSGLVTRSEGYIEKGTTTDAQELEMAWQREHHLVSRGQVEVLIIHRDDFLRLRNRTLGPPIDFLRKLDLFLEFPCDVFKTNPDSIHLKYYGQDVTIVEDTNRTPWIHIVKSGRVRVVRIQSVIDVETDRKFMSQSTEELGCGRSFSHAQAMIGSLMSQRKMKALSGSNISLPEITKRRKPSVTTPPLHSPMEQDETKTGNLAVEATERQRSNKRKAKYVKPPIVVEQGVDNPSSGRGSRADITPDTELPDILITNGQDTPAKKNDKRTSFPPIMNSTERPHTNGELHPHGTYLTREMTEFDPVYARKATKEIKLRPAYLQLDVLNPGDIFGLDAISKKFHSQLRRPGEQGLEHLQPPTASESKGVILVSDGAEVIEISKRFFLEHAQNNTMLRVETMQREYMNNDEAKDILYTKETWDQYKNVLMRRLVRNVTKPQRKS</sequence>
<dbReference type="SUPFAM" id="SSF51206">
    <property type="entry name" value="cAMP-binding domain-like"/>
    <property type="match status" value="2"/>
</dbReference>
<feature type="region of interest" description="Disordered" evidence="1">
    <location>
        <begin position="570"/>
        <end position="591"/>
    </location>
</feature>
<dbReference type="OrthoDB" id="166212at2759"/>
<feature type="compositionally biased region" description="Basic and acidic residues" evidence="1">
    <location>
        <begin position="106"/>
        <end position="117"/>
    </location>
</feature>
<dbReference type="InterPro" id="IPR000595">
    <property type="entry name" value="cNMP-bd_dom"/>
</dbReference>
<dbReference type="EMBL" id="NEDP02005519">
    <property type="protein sequence ID" value="OWF39612.1"/>
    <property type="molecule type" value="Genomic_DNA"/>
</dbReference>
<keyword evidence="4" id="KW-1185">Reference proteome</keyword>
<feature type="compositionally biased region" description="Basic and acidic residues" evidence="1">
    <location>
        <begin position="671"/>
        <end position="680"/>
    </location>
</feature>
<comment type="caution">
    <text evidence="3">The sequence shown here is derived from an EMBL/GenBank/DDBJ whole genome shotgun (WGS) entry which is preliminary data.</text>
</comment>
<evidence type="ECO:0000259" key="2">
    <source>
        <dbReference type="PROSITE" id="PS50042"/>
    </source>
</evidence>